<protein>
    <recommendedName>
        <fullName evidence="2">Protein kinase domain-containing protein</fullName>
    </recommendedName>
</protein>
<feature type="coiled-coil region" evidence="1">
    <location>
        <begin position="406"/>
        <end position="433"/>
    </location>
</feature>
<dbReference type="SUPFAM" id="SSF56112">
    <property type="entry name" value="Protein kinase-like (PK-like)"/>
    <property type="match status" value="2"/>
</dbReference>
<dbReference type="PROSITE" id="PS50011">
    <property type="entry name" value="PROTEIN_KINASE_DOM"/>
    <property type="match status" value="2"/>
</dbReference>
<dbReference type="EMBL" id="CAJMWX010001029">
    <property type="protein sequence ID" value="CAE6445391.1"/>
    <property type="molecule type" value="Genomic_DNA"/>
</dbReference>
<comment type="caution">
    <text evidence="3">The sequence shown here is derived from an EMBL/GenBank/DDBJ whole genome shotgun (WGS) entry which is preliminary data.</text>
</comment>
<dbReference type="GO" id="GO:0005524">
    <property type="term" value="F:ATP binding"/>
    <property type="evidence" value="ECO:0007669"/>
    <property type="project" value="InterPro"/>
</dbReference>
<dbReference type="InterPro" id="IPR059179">
    <property type="entry name" value="MLKL-like_MCAfunc"/>
</dbReference>
<dbReference type="SMART" id="SM00220">
    <property type="entry name" value="S_TKc"/>
    <property type="match status" value="1"/>
</dbReference>
<dbReference type="PANTHER" id="PTHR44329">
    <property type="entry name" value="SERINE/THREONINE-PROTEIN KINASE TNNI3K-RELATED"/>
    <property type="match status" value="1"/>
</dbReference>
<evidence type="ECO:0000256" key="1">
    <source>
        <dbReference type="SAM" id="Coils"/>
    </source>
</evidence>
<dbReference type="InterPro" id="IPR051681">
    <property type="entry name" value="Ser/Thr_Kinases-Pseudokinases"/>
</dbReference>
<evidence type="ECO:0000313" key="3">
    <source>
        <dbReference type="EMBL" id="CAE6445391.1"/>
    </source>
</evidence>
<evidence type="ECO:0000259" key="2">
    <source>
        <dbReference type="PROSITE" id="PS50011"/>
    </source>
</evidence>
<dbReference type="PROSITE" id="PS00108">
    <property type="entry name" value="PROTEIN_KINASE_ST"/>
    <property type="match status" value="1"/>
</dbReference>
<organism evidence="3 4">
    <name type="scientific">Rhizoctonia solani</name>
    <dbReference type="NCBI Taxonomy" id="456999"/>
    <lineage>
        <taxon>Eukaryota</taxon>
        <taxon>Fungi</taxon>
        <taxon>Dikarya</taxon>
        <taxon>Basidiomycota</taxon>
        <taxon>Agaricomycotina</taxon>
        <taxon>Agaricomycetes</taxon>
        <taxon>Cantharellales</taxon>
        <taxon>Ceratobasidiaceae</taxon>
        <taxon>Rhizoctonia</taxon>
    </lineage>
</organism>
<dbReference type="Pfam" id="PF07714">
    <property type="entry name" value="PK_Tyr_Ser-Thr"/>
    <property type="match status" value="1"/>
</dbReference>
<dbReference type="AlphaFoldDB" id="A0A8H3GDY4"/>
<feature type="domain" description="Protein kinase" evidence="2">
    <location>
        <begin position="37"/>
        <end position="377"/>
    </location>
</feature>
<proteinExistence type="predicted"/>
<sequence>MEATSPFVNGAMPVSQIVALLSSRGCKDVTEQLDLNKTTVVPTSGGGQGDIYKGELTNGTEVAVKIIRIAVSSDSHEEKKLKGAAHELYIWTKCKHRNILELIGMATFHGSLAMVSPWVGNSDLSWFLSQNLQVDRYKICAQVAEGVAHMHLVHIVHGDIKCGNILVSHDHVPKLMDFGSSTLKREYTMKFKVSSGQPAFSLRWAAPELLPDEDEVEPEPTFGSDIYALGMTFLIQELNIRNHPHTNQPENESRALSSLVTQCALTLSEVTKELAPIPAIGPLVGSLAGVFQAVERSKVNKDQWKLLRGRCVMILRIAGAHVENYGKEHFHRLHEAATMLEGTLNRVLGRARHYNQMNELVAFALYQTISNDIQVLFAELDTCLKLFNFSIEAAQEQWTGEYQAVQKREARELQQLRGELEKMNVSFDAFNQDRDQMLGAIDRMFVALQQVLDDKSRILQDQTTATVDSYVDAQQIVRTILSVTSLQLPPKLLLGKQCTLDAPTTIKTGITCDIYQASFLGGEKVAKKVFKIGQSDKEYVEKYATRFLRIATLWSEFRSDYLLPFYGIGMEPLEGDNRFQLYMISPLMRNFDAMTFLNQHRDNQGMKRNMLRIITDAAKGLQYLHNRHPPVVHSGMRGDNILITDSEGGILGGFGLTKALESIMDGMLPPAVMTGKTESPRWMAPEMLDEEHILATPCDVWGCARGKWHLILYRHLAKASLKIISGSIPYHMIKQSTAIMIQVGRGPPRREHHPKWEEYAYRPDEMWDLLQRCWAMEPQDRPTMDDVVAMLKGIARMPQHQETIPISPGLREG</sequence>
<accession>A0A8H3GDY4</accession>
<dbReference type="PANTHER" id="PTHR44329:SF214">
    <property type="entry name" value="PROTEIN KINASE DOMAIN-CONTAINING PROTEIN"/>
    <property type="match status" value="1"/>
</dbReference>
<dbReference type="GO" id="GO:0004674">
    <property type="term" value="F:protein serine/threonine kinase activity"/>
    <property type="evidence" value="ECO:0007669"/>
    <property type="project" value="TreeGrafter"/>
</dbReference>
<dbReference type="InterPro" id="IPR000719">
    <property type="entry name" value="Prot_kinase_dom"/>
</dbReference>
<dbReference type="Gene3D" id="1.10.510.10">
    <property type="entry name" value="Transferase(Phosphotransferase) domain 1"/>
    <property type="match status" value="2"/>
</dbReference>
<name>A0A8H3GDY4_9AGAM</name>
<dbReference type="Proteomes" id="UP000663888">
    <property type="component" value="Unassembled WGS sequence"/>
</dbReference>
<dbReference type="Pfam" id="PF00069">
    <property type="entry name" value="Pkinase"/>
    <property type="match status" value="1"/>
</dbReference>
<dbReference type="InterPro" id="IPR011009">
    <property type="entry name" value="Kinase-like_dom_sf"/>
</dbReference>
<evidence type="ECO:0000313" key="4">
    <source>
        <dbReference type="Proteomes" id="UP000663888"/>
    </source>
</evidence>
<dbReference type="CDD" id="cd21037">
    <property type="entry name" value="MLKL_NTD"/>
    <property type="match status" value="1"/>
</dbReference>
<dbReference type="InterPro" id="IPR001245">
    <property type="entry name" value="Ser-Thr/Tyr_kinase_cat_dom"/>
</dbReference>
<gene>
    <name evidence="3" type="ORF">RDB_LOCUS57660</name>
</gene>
<feature type="domain" description="Protein kinase" evidence="2">
    <location>
        <begin position="500"/>
        <end position="803"/>
    </location>
</feature>
<dbReference type="CDD" id="cd00180">
    <property type="entry name" value="PKc"/>
    <property type="match status" value="1"/>
</dbReference>
<keyword evidence="1" id="KW-0175">Coiled coil</keyword>
<reference evidence="3" key="1">
    <citation type="submission" date="2021-01" db="EMBL/GenBank/DDBJ databases">
        <authorList>
            <person name="Kaushik A."/>
        </authorList>
    </citation>
    <scope>NUCLEOTIDE SEQUENCE</scope>
    <source>
        <strain evidence="3">AG4-R118</strain>
    </source>
</reference>
<dbReference type="InterPro" id="IPR008271">
    <property type="entry name" value="Ser/Thr_kinase_AS"/>
</dbReference>